<dbReference type="Proteomes" id="UP000216207">
    <property type="component" value="Unassembled WGS sequence"/>
</dbReference>
<comment type="caution">
    <text evidence="1">The sequence shown here is derived from an EMBL/GenBank/DDBJ whole genome shotgun (WGS) entry which is preliminary data.</text>
</comment>
<accession>A0A268NYC8</accession>
<name>A0A268NYC8_SHOCL</name>
<dbReference type="AlphaFoldDB" id="A0A268NYC8"/>
<organism evidence="1 2">
    <name type="scientific">Shouchella clausii</name>
    <name type="common">Alkalihalobacillus clausii</name>
    <dbReference type="NCBI Taxonomy" id="79880"/>
    <lineage>
        <taxon>Bacteria</taxon>
        <taxon>Bacillati</taxon>
        <taxon>Bacillota</taxon>
        <taxon>Bacilli</taxon>
        <taxon>Bacillales</taxon>
        <taxon>Bacillaceae</taxon>
        <taxon>Shouchella</taxon>
    </lineage>
</organism>
<sequence length="456" mass="51665">MKKQLAVLIGVSMLAACNQGAGGEEEKAKEEELTASSVLTAAEKAHQDLQSVEVSFSQMDDYGWEEEGVASYDFAENVTHIETKSPKLTLFKDSEEFLFISDISTYTRDEKAKYESLLDRMTSQHKNPLAHFKEYDENLFDKFELEEKDGSYLLTYNGSEDDQLLLIESLAQSYVDYNARMWEEDPEDIEFDEVTADSFELSFDIDKDTNRIMSYKIKADYAIDIDGYEREFEADDSYIFSAFDEVAAIEKPDKDLTAVGNLSYEQQEQYEQEASDYVDAVIQATVFQNEEEYAARAPGDQSEDEKKEEGAKQKDEFGDLFKMFFGLGLEELNVNEDVIEEASAAYLKLLQGSNYLMLESNAQSEDTFEVVVSVEGIMLDNIQREIDLLLQNELSSGSISEESSEEELVQAMVSVLEKVAAEDHLAEAREVSVEVNRAGGSYMILDQDQYLDAFIQ</sequence>
<dbReference type="RefSeq" id="WP_011245447.1">
    <property type="nucleotide sequence ID" value="NZ_BOQQ01000007.1"/>
</dbReference>
<dbReference type="PROSITE" id="PS51257">
    <property type="entry name" value="PROKAR_LIPOPROTEIN"/>
    <property type="match status" value="1"/>
</dbReference>
<dbReference type="EMBL" id="NPCC01000015">
    <property type="protein sequence ID" value="PAE88503.1"/>
    <property type="molecule type" value="Genomic_DNA"/>
</dbReference>
<reference evidence="1 2" key="1">
    <citation type="submission" date="2017-07" db="EMBL/GenBank/DDBJ databases">
        <title>Isolation and whole genome analysis of endospore-forming bacteria from heroin.</title>
        <authorList>
            <person name="Kalinowski J."/>
            <person name="Ahrens B."/>
            <person name="Al-Dilaimi A."/>
            <person name="Winkler A."/>
            <person name="Wibberg D."/>
            <person name="Schleenbecker U."/>
            <person name="Ruckert C."/>
            <person name="Wolfel R."/>
            <person name="Grass G."/>
        </authorList>
    </citation>
    <scope>NUCLEOTIDE SEQUENCE [LARGE SCALE GENOMIC DNA]</scope>
    <source>
        <strain evidence="1 2">7539</strain>
    </source>
</reference>
<dbReference type="Pfam" id="PF20316">
    <property type="entry name" value="DUF6612"/>
    <property type="match status" value="1"/>
</dbReference>
<evidence type="ECO:0000313" key="2">
    <source>
        <dbReference type="Proteomes" id="UP000216207"/>
    </source>
</evidence>
<proteinExistence type="predicted"/>
<gene>
    <name evidence="1" type="ORF">CHH72_12750</name>
</gene>
<evidence type="ECO:0000313" key="1">
    <source>
        <dbReference type="EMBL" id="PAE88503.1"/>
    </source>
</evidence>
<dbReference type="InterPro" id="IPR046720">
    <property type="entry name" value="DUF6612"/>
</dbReference>
<protein>
    <submittedName>
        <fullName evidence="1">Uncharacterized protein</fullName>
    </submittedName>
</protein>